<evidence type="ECO:0000256" key="1">
    <source>
        <dbReference type="SAM" id="MobiDB-lite"/>
    </source>
</evidence>
<dbReference type="EMBL" id="CAJOBD010000496">
    <property type="protein sequence ID" value="CAF3678454.1"/>
    <property type="molecule type" value="Genomic_DNA"/>
</dbReference>
<feature type="compositionally biased region" description="Polar residues" evidence="1">
    <location>
        <begin position="52"/>
        <end position="62"/>
    </location>
</feature>
<sequence length="321" mass="36097">MADANSANSTNELIIDNYNNKKRFSDDQSFDDEQISAKNDKENFQKLKKSESSPPQSPTNRPSYRGPFGITVDSSKESVVKLYGISGAGTLAIITFIIVFLDCCNDGNKKAREQEATYRILQEKEAREKAFAIRRSRRIAEGKEEKPKPFIIQHHRPPNVTSSSHPHPYYHLNPHHTHHLPQFPSTSYHHPFVCPICHDLHASGNARHNLSDIGVDTSDKFDPVAKSKKVIHKSTRDAQTEPKLWDTERGTQTDRTEGTQTSTMELSGMPSNVTQIIHETTILKAPRNLISTLKTSMAQQDKDIAINRAVTDTNTMTPTII</sequence>
<protein>
    <submittedName>
        <fullName evidence="3">Uncharacterized protein</fullName>
    </submittedName>
</protein>
<evidence type="ECO:0000313" key="4">
    <source>
        <dbReference type="Proteomes" id="UP000663836"/>
    </source>
</evidence>
<reference evidence="3" key="1">
    <citation type="submission" date="2021-02" db="EMBL/GenBank/DDBJ databases">
        <authorList>
            <person name="Nowell W R."/>
        </authorList>
    </citation>
    <scope>NUCLEOTIDE SEQUENCE</scope>
</reference>
<accession>A0A818TDH1</accession>
<keyword evidence="2" id="KW-1133">Transmembrane helix</keyword>
<feature type="transmembrane region" description="Helical" evidence="2">
    <location>
        <begin position="82"/>
        <end position="101"/>
    </location>
</feature>
<proteinExistence type="predicted"/>
<keyword evidence="2" id="KW-0812">Transmembrane</keyword>
<dbReference type="Proteomes" id="UP000663836">
    <property type="component" value="Unassembled WGS sequence"/>
</dbReference>
<name>A0A818TDH1_9BILA</name>
<gene>
    <name evidence="3" type="ORF">JBS370_LOCUS8032</name>
</gene>
<keyword evidence="2" id="KW-0472">Membrane</keyword>
<evidence type="ECO:0000313" key="3">
    <source>
        <dbReference type="EMBL" id="CAF3678454.1"/>
    </source>
</evidence>
<feature type="compositionally biased region" description="Basic and acidic residues" evidence="1">
    <location>
        <begin position="234"/>
        <end position="257"/>
    </location>
</feature>
<organism evidence="3 4">
    <name type="scientific">Rotaria sordida</name>
    <dbReference type="NCBI Taxonomy" id="392033"/>
    <lineage>
        <taxon>Eukaryota</taxon>
        <taxon>Metazoa</taxon>
        <taxon>Spiralia</taxon>
        <taxon>Gnathifera</taxon>
        <taxon>Rotifera</taxon>
        <taxon>Eurotatoria</taxon>
        <taxon>Bdelloidea</taxon>
        <taxon>Philodinida</taxon>
        <taxon>Philodinidae</taxon>
        <taxon>Rotaria</taxon>
    </lineage>
</organism>
<comment type="caution">
    <text evidence="3">The sequence shown here is derived from an EMBL/GenBank/DDBJ whole genome shotgun (WGS) entry which is preliminary data.</text>
</comment>
<feature type="compositionally biased region" description="Basic and acidic residues" evidence="1">
    <location>
        <begin position="38"/>
        <end position="51"/>
    </location>
</feature>
<feature type="region of interest" description="Disordered" evidence="1">
    <location>
        <begin position="22"/>
        <end position="69"/>
    </location>
</feature>
<dbReference type="AlphaFoldDB" id="A0A818TDH1"/>
<feature type="region of interest" description="Disordered" evidence="1">
    <location>
        <begin position="228"/>
        <end position="266"/>
    </location>
</feature>
<evidence type="ECO:0000256" key="2">
    <source>
        <dbReference type="SAM" id="Phobius"/>
    </source>
</evidence>